<keyword evidence="2" id="KW-1185">Reference proteome</keyword>
<evidence type="ECO:0000313" key="1">
    <source>
        <dbReference type="EMBL" id="KAK9805695.1"/>
    </source>
</evidence>
<name>A0AAW1P7M1_9CHLO</name>
<reference evidence="1 2" key="1">
    <citation type="journal article" date="2024" name="Nat. Commun.">
        <title>Phylogenomics reveals the evolutionary origins of lichenization in chlorophyte algae.</title>
        <authorList>
            <person name="Puginier C."/>
            <person name="Libourel C."/>
            <person name="Otte J."/>
            <person name="Skaloud P."/>
            <person name="Haon M."/>
            <person name="Grisel S."/>
            <person name="Petersen M."/>
            <person name="Berrin J.G."/>
            <person name="Delaux P.M."/>
            <person name="Dal Grande F."/>
            <person name="Keller J."/>
        </authorList>
    </citation>
    <scope>NUCLEOTIDE SEQUENCE [LARGE SCALE GENOMIC DNA]</scope>
    <source>
        <strain evidence="1 2">SAG 2043</strain>
    </source>
</reference>
<protein>
    <submittedName>
        <fullName evidence="1">Uncharacterized protein</fullName>
    </submittedName>
</protein>
<dbReference type="AlphaFoldDB" id="A0AAW1P7M1"/>
<gene>
    <name evidence="1" type="ORF">WJX72_012318</name>
</gene>
<evidence type="ECO:0000313" key="2">
    <source>
        <dbReference type="Proteomes" id="UP001489004"/>
    </source>
</evidence>
<dbReference type="EMBL" id="JALJOR010000015">
    <property type="protein sequence ID" value="KAK9805695.1"/>
    <property type="molecule type" value="Genomic_DNA"/>
</dbReference>
<accession>A0AAW1P7M1</accession>
<proteinExistence type="predicted"/>
<organism evidence="1 2">
    <name type="scientific">[Myrmecia] bisecta</name>
    <dbReference type="NCBI Taxonomy" id="41462"/>
    <lineage>
        <taxon>Eukaryota</taxon>
        <taxon>Viridiplantae</taxon>
        <taxon>Chlorophyta</taxon>
        <taxon>core chlorophytes</taxon>
        <taxon>Trebouxiophyceae</taxon>
        <taxon>Trebouxiales</taxon>
        <taxon>Trebouxiaceae</taxon>
        <taxon>Myrmecia</taxon>
    </lineage>
</organism>
<dbReference type="Proteomes" id="UP001489004">
    <property type="component" value="Unassembled WGS sequence"/>
</dbReference>
<comment type="caution">
    <text evidence="1">The sequence shown here is derived from an EMBL/GenBank/DDBJ whole genome shotgun (WGS) entry which is preliminary data.</text>
</comment>
<sequence>MCKLDCSIRRSAEQKSAVVELALYLVDRAVVLTDNWGLHTTIKKGISGPGVSFIETEALHMMASRRQPGWLLWGVGIYEAVSGSLDASEIGASWLRLTPEAKLPAVLLRSKWLRDLTKRGVLSMLISLGIIREASNRFATFGERLATNRLGFVELASLQVPNEGMITTVGHYLGCTLPSIERAMRKTADSTVAGVMSGVRGIYAAQAYGLLPGAARRTGNPPQPNVARLTFGRLDPLIPSGGGCTAVALEGSSSVMMFNTQTSEHKLRRRLVRLQFDQQPALPEAGV</sequence>